<name>A0ABV2EHU5_9CAUL</name>
<organism evidence="1 2">
    <name type="scientific">Phenylobacterium koreense</name>
    <dbReference type="NCBI Taxonomy" id="266125"/>
    <lineage>
        <taxon>Bacteria</taxon>
        <taxon>Pseudomonadati</taxon>
        <taxon>Pseudomonadota</taxon>
        <taxon>Alphaproteobacteria</taxon>
        <taxon>Caulobacterales</taxon>
        <taxon>Caulobacteraceae</taxon>
        <taxon>Phenylobacterium</taxon>
    </lineage>
</organism>
<evidence type="ECO:0000313" key="1">
    <source>
        <dbReference type="EMBL" id="MET3526191.1"/>
    </source>
</evidence>
<keyword evidence="2" id="KW-1185">Reference proteome</keyword>
<gene>
    <name evidence="1" type="ORF">ABID41_001286</name>
</gene>
<accession>A0ABV2EHU5</accession>
<dbReference type="Proteomes" id="UP001549110">
    <property type="component" value="Unassembled WGS sequence"/>
</dbReference>
<dbReference type="RefSeq" id="WP_354297327.1">
    <property type="nucleotide sequence ID" value="NZ_JBEPLU010000001.1"/>
</dbReference>
<proteinExistence type="predicted"/>
<protein>
    <submittedName>
        <fullName evidence="1">Uncharacterized protein</fullName>
    </submittedName>
</protein>
<evidence type="ECO:0000313" key="2">
    <source>
        <dbReference type="Proteomes" id="UP001549110"/>
    </source>
</evidence>
<dbReference type="EMBL" id="JBEPLU010000001">
    <property type="protein sequence ID" value="MET3526191.1"/>
    <property type="molecule type" value="Genomic_DNA"/>
</dbReference>
<reference evidence="1 2" key="1">
    <citation type="submission" date="2024-06" db="EMBL/GenBank/DDBJ databases">
        <title>Genomic Encyclopedia of Type Strains, Phase IV (KMG-IV): sequencing the most valuable type-strain genomes for metagenomic binning, comparative biology and taxonomic classification.</title>
        <authorList>
            <person name="Goeker M."/>
        </authorList>
    </citation>
    <scope>NUCLEOTIDE SEQUENCE [LARGE SCALE GENOMIC DNA]</scope>
    <source>
        <strain evidence="1 2">DSM 17809</strain>
    </source>
</reference>
<comment type="caution">
    <text evidence="1">The sequence shown here is derived from an EMBL/GenBank/DDBJ whole genome shotgun (WGS) entry which is preliminary data.</text>
</comment>
<sequence>MTDPANDDREPDFAAAASVHDIDYWREHPDVLSVELVDLDDDPADPSIGLAFYLRDDEPDVVETDFADIRSQKPSRPPDIELSGEGLMDDDFWLRSPRLEFVQMMQEPPDEAVPDGWWMVQLWLKTVVN</sequence>